<dbReference type="RefSeq" id="WP_177201954.1">
    <property type="nucleotide sequence ID" value="NZ_FOXB01000004.1"/>
</dbReference>
<dbReference type="EMBL" id="FOXB01000004">
    <property type="protein sequence ID" value="SFP02447.1"/>
    <property type="molecule type" value="Genomic_DNA"/>
</dbReference>
<evidence type="ECO:0000313" key="1">
    <source>
        <dbReference type="EMBL" id="SFP02447.1"/>
    </source>
</evidence>
<name>A0A1I5LZ68_9BACT</name>
<reference evidence="1 2" key="1">
    <citation type="submission" date="2016-10" db="EMBL/GenBank/DDBJ databases">
        <authorList>
            <person name="de Groot N.N."/>
        </authorList>
    </citation>
    <scope>NUCLEOTIDE SEQUENCE [LARGE SCALE GENOMIC DNA]</scope>
    <source>
        <strain evidence="1 2">EP1-55-1</strain>
    </source>
</reference>
<protein>
    <recommendedName>
        <fullName evidence="3">Transposase</fullName>
    </recommendedName>
</protein>
<accession>A0A1I5LZ68</accession>
<dbReference type="AlphaFoldDB" id="A0A1I5LZ68"/>
<gene>
    <name evidence="1" type="ORF">SAMN05216234_10486</name>
</gene>
<evidence type="ECO:0000313" key="2">
    <source>
        <dbReference type="Proteomes" id="UP000199227"/>
    </source>
</evidence>
<dbReference type="Proteomes" id="UP000199227">
    <property type="component" value="Unassembled WGS sequence"/>
</dbReference>
<organism evidence="1 2">
    <name type="scientific">Hydrogenimonas thermophila</name>
    <dbReference type="NCBI Taxonomy" id="223786"/>
    <lineage>
        <taxon>Bacteria</taxon>
        <taxon>Pseudomonadati</taxon>
        <taxon>Campylobacterota</taxon>
        <taxon>Epsilonproteobacteria</taxon>
        <taxon>Campylobacterales</taxon>
        <taxon>Hydrogenimonadaceae</taxon>
        <taxon>Hydrogenimonas</taxon>
    </lineage>
</organism>
<evidence type="ECO:0008006" key="3">
    <source>
        <dbReference type="Google" id="ProtNLM"/>
    </source>
</evidence>
<sequence>MAKKSKMEYFRTEIEELIKKGVSIRSAWKIINSELPDYAKISYMGFYNYAKQFKKK</sequence>
<dbReference type="STRING" id="223786.SAMN05216234_10486"/>
<proteinExistence type="predicted"/>
<keyword evidence="2" id="KW-1185">Reference proteome</keyword>